<sequence length="388" mass="44566">MNKGICDKLKLVLWGLSGRIEENIDYIRQVKFTFVTGLKKIEGEYLLDKKAVIFNGKEEDITIGNLPDYISKEALNYDSLEFVLEERGSAVVVTADAKEVKTKKLDKLEKKEDKSVFNTSQVLKRNYLIKIGEADDLLREIGVLTKEGKVKNDMIRKYNQIDHFVELIDSMIDEVSKGTETVTILDCGCGKSYLTFVLNYYIKEKKKKNCYFIGVDRSEEVIESSKKIAKKLGYKNMEFIADDINFYEPSRRVDIVLSLHACDTATDMALGLGVRLKSKAIMCVPCCHKELLSQYRFKEFDSILKHGIFKTKFADILTDGVRSLLLESQGYKVSVVEYISPLETPKNILIRAYKVSDKNEKALDEYMKLREMFSIYPSLETYIDVYED</sequence>
<dbReference type="PATRIC" id="fig|1121307.3.peg.456"/>
<dbReference type="EMBL" id="LFVU01000028">
    <property type="protein sequence ID" value="KMT20861.1"/>
    <property type="molecule type" value="Genomic_DNA"/>
</dbReference>
<dbReference type="GO" id="GO:0008168">
    <property type="term" value="F:methyltransferase activity"/>
    <property type="evidence" value="ECO:0007669"/>
    <property type="project" value="UniProtKB-KW"/>
</dbReference>
<accession>A0A0J8FZ11</accession>
<protein>
    <submittedName>
        <fullName evidence="2">Methyltransferase domain</fullName>
    </submittedName>
</protein>
<name>A0A0J8FZ11_CLOCY</name>
<dbReference type="GO" id="GO:0005737">
    <property type="term" value="C:cytoplasm"/>
    <property type="evidence" value="ECO:0007669"/>
    <property type="project" value="TreeGrafter"/>
</dbReference>
<evidence type="ECO:0000313" key="3">
    <source>
        <dbReference type="Proteomes" id="UP000036756"/>
    </source>
</evidence>
<dbReference type="OrthoDB" id="5502211at2"/>
<dbReference type="InterPro" id="IPR029063">
    <property type="entry name" value="SAM-dependent_MTases_sf"/>
</dbReference>
<dbReference type="RefSeq" id="WP_048571264.1">
    <property type="nucleotide sequence ID" value="NZ_LFVU01000028.1"/>
</dbReference>
<dbReference type="PANTHER" id="PTHR13369">
    <property type="match status" value="1"/>
</dbReference>
<proteinExistence type="predicted"/>
<keyword evidence="3" id="KW-1185">Reference proteome</keyword>
<dbReference type="GO" id="GO:0032259">
    <property type="term" value="P:methylation"/>
    <property type="evidence" value="ECO:0007669"/>
    <property type="project" value="UniProtKB-KW"/>
</dbReference>
<evidence type="ECO:0000313" key="2">
    <source>
        <dbReference type="EMBL" id="KMT20861.1"/>
    </source>
</evidence>
<dbReference type="PANTHER" id="PTHR13369:SF3">
    <property type="entry name" value="METHYLTRANSFERASE DOMAIN-CONTAINING PROTEIN"/>
    <property type="match status" value="1"/>
</dbReference>
<dbReference type="Pfam" id="PF13679">
    <property type="entry name" value="Methyltransf_32"/>
    <property type="match status" value="1"/>
</dbReference>
<evidence type="ECO:0000259" key="1">
    <source>
        <dbReference type="Pfam" id="PF13679"/>
    </source>
</evidence>
<reference evidence="2 3" key="1">
    <citation type="submission" date="2015-06" db="EMBL/GenBank/DDBJ databases">
        <title>Draft genome sequence of the purine-degrading Clostridium cylindrosporum HC-1 (DSM 605).</title>
        <authorList>
            <person name="Poehlein A."/>
            <person name="Schiel-Bengelsdorf B."/>
            <person name="Bengelsdorf F."/>
            <person name="Daniel R."/>
            <person name="Duerre P."/>
        </authorList>
    </citation>
    <scope>NUCLEOTIDE SEQUENCE [LARGE SCALE GENOMIC DNA]</scope>
    <source>
        <strain evidence="2 3">DSM 605</strain>
    </source>
</reference>
<keyword evidence="2" id="KW-0808">Transferase</keyword>
<dbReference type="STRING" id="1121307.CLCY_1c00950"/>
<dbReference type="Gene3D" id="3.40.50.150">
    <property type="entry name" value="Vaccinia Virus protein VP39"/>
    <property type="match status" value="1"/>
</dbReference>
<dbReference type="Proteomes" id="UP000036756">
    <property type="component" value="Unassembled WGS sequence"/>
</dbReference>
<dbReference type="AlphaFoldDB" id="A0A0J8FZ11"/>
<organism evidence="2 3">
    <name type="scientific">Clostridium cylindrosporum DSM 605</name>
    <dbReference type="NCBI Taxonomy" id="1121307"/>
    <lineage>
        <taxon>Bacteria</taxon>
        <taxon>Bacillati</taxon>
        <taxon>Bacillota</taxon>
        <taxon>Clostridia</taxon>
        <taxon>Eubacteriales</taxon>
        <taxon>Clostridiaceae</taxon>
        <taxon>Clostridium</taxon>
    </lineage>
</organism>
<dbReference type="CDD" id="cd02440">
    <property type="entry name" value="AdoMet_MTases"/>
    <property type="match status" value="1"/>
</dbReference>
<gene>
    <name evidence="2" type="ORF">CLCY_1c00950</name>
</gene>
<feature type="domain" description="Methyltransferase" evidence="1">
    <location>
        <begin position="156"/>
        <end position="293"/>
    </location>
</feature>
<dbReference type="SUPFAM" id="SSF53335">
    <property type="entry name" value="S-adenosyl-L-methionine-dependent methyltransferases"/>
    <property type="match status" value="1"/>
</dbReference>
<keyword evidence="2" id="KW-0489">Methyltransferase</keyword>
<dbReference type="InterPro" id="IPR025714">
    <property type="entry name" value="Methyltranfer_dom"/>
</dbReference>
<comment type="caution">
    <text evidence="2">The sequence shown here is derived from an EMBL/GenBank/DDBJ whole genome shotgun (WGS) entry which is preliminary data.</text>
</comment>